<sequence length="98" mass="10928">MDAVATDYVMAKGYESEHPGWRAFRAEGDSQRYGVAVKRSSGEDVRRLKKGVCRSLSRVMDKSRGTSEFAKLFDRRLKPVLDRGAPHAPELGACEGRL</sequence>
<organism evidence="1 2">
    <name type="scientific">Streptomyces albiaxialis</name>
    <dbReference type="NCBI Taxonomy" id="329523"/>
    <lineage>
        <taxon>Bacteria</taxon>
        <taxon>Bacillati</taxon>
        <taxon>Actinomycetota</taxon>
        <taxon>Actinomycetes</taxon>
        <taxon>Kitasatosporales</taxon>
        <taxon>Streptomycetaceae</taxon>
        <taxon>Streptomyces</taxon>
    </lineage>
</organism>
<dbReference type="EMBL" id="BAAAPE010000005">
    <property type="protein sequence ID" value="GAA2069067.1"/>
    <property type="molecule type" value="Genomic_DNA"/>
</dbReference>
<name>A0ABN2VQ06_9ACTN</name>
<accession>A0ABN2VQ06</accession>
<reference evidence="1 2" key="1">
    <citation type="journal article" date="2019" name="Int. J. Syst. Evol. Microbiol.">
        <title>The Global Catalogue of Microorganisms (GCM) 10K type strain sequencing project: providing services to taxonomists for standard genome sequencing and annotation.</title>
        <authorList>
            <consortium name="The Broad Institute Genomics Platform"/>
            <consortium name="The Broad Institute Genome Sequencing Center for Infectious Disease"/>
            <person name="Wu L."/>
            <person name="Ma J."/>
        </authorList>
    </citation>
    <scope>NUCLEOTIDE SEQUENCE [LARGE SCALE GENOMIC DNA]</scope>
    <source>
        <strain evidence="1 2">JCM 15478</strain>
    </source>
</reference>
<comment type="caution">
    <text evidence="1">The sequence shown here is derived from an EMBL/GenBank/DDBJ whole genome shotgun (WGS) entry which is preliminary data.</text>
</comment>
<keyword evidence="2" id="KW-1185">Reference proteome</keyword>
<proteinExistence type="predicted"/>
<protein>
    <submittedName>
        <fullName evidence="1">Uncharacterized protein</fullName>
    </submittedName>
</protein>
<dbReference type="RefSeq" id="WP_344525911.1">
    <property type="nucleotide sequence ID" value="NZ_BAAAPE010000005.1"/>
</dbReference>
<gene>
    <name evidence="1" type="ORF">GCM10009801_18130</name>
</gene>
<evidence type="ECO:0000313" key="1">
    <source>
        <dbReference type="EMBL" id="GAA2069067.1"/>
    </source>
</evidence>
<evidence type="ECO:0000313" key="2">
    <source>
        <dbReference type="Proteomes" id="UP001500016"/>
    </source>
</evidence>
<dbReference type="Proteomes" id="UP001500016">
    <property type="component" value="Unassembled WGS sequence"/>
</dbReference>